<feature type="chain" id="PRO_5040225062" description="Peptidase A2 domain-containing protein" evidence="1">
    <location>
        <begin position="26"/>
        <end position="352"/>
    </location>
</feature>
<evidence type="ECO:0000313" key="2">
    <source>
        <dbReference type="EMBL" id="MCF5062627.1"/>
    </source>
</evidence>
<protein>
    <recommendedName>
        <fullName evidence="4">Peptidase A2 domain-containing protein</fullName>
    </recommendedName>
</protein>
<proteinExistence type="predicted"/>
<organism evidence="2 3">
    <name type="scientific">Pseudomonas syringae</name>
    <dbReference type="NCBI Taxonomy" id="317"/>
    <lineage>
        <taxon>Bacteria</taxon>
        <taxon>Pseudomonadati</taxon>
        <taxon>Pseudomonadota</taxon>
        <taxon>Gammaproteobacteria</taxon>
        <taxon>Pseudomonadales</taxon>
        <taxon>Pseudomonadaceae</taxon>
        <taxon>Pseudomonas</taxon>
    </lineage>
</organism>
<reference evidence="2" key="1">
    <citation type="submission" date="2019-11" db="EMBL/GenBank/DDBJ databases">
        <title>Epiphytic Pseudomonas syringae from cherry orchards.</title>
        <authorList>
            <person name="Hulin M.T."/>
        </authorList>
    </citation>
    <scope>NUCLEOTIDE SEQUENCE</scope>
    <source>
        <strain evidence="2">PA-6-9A</strain>
    </source>
</reference>
<name>A0A9Q3X4R0_PSESX</name>
<evidence type="ECO:0000313" key="3">
    <source>
        <dbReference type="Proteomes" id="UP000814207"/>
    </source>
</evidence>
<gene>
    <name evidence="2" type="ORF">GIW73_06660</name>
</gene>
<dbReference type="Pfam" id="PF13650">
    <property type="entry name" value="Asp_protease_2"/>
    <property type="match status" value="1"/>
</dbReference>
<dbReference type="AlphaFoldDB" id="A0A9Q3X4R0"/>
<evidence type="ECO:0008006" key="4">
    <source>
        <dbReference type="Google" id="ProtNLM"/>
    </source>
</evidence>
<dbReference type="Gene3D" id="2.40.70.10">
    <property type="entry name" value="Acid Proteases"/>
    <property type="match status" value="1"/>
</dbReference>
<evidence type="ECO:0000256" key="1">
    <source>
        <dbReference type="SAM" id="SignalP"/>
    </source>
</evidence>
<dbReference type="EMBL" id="WKEU01000019">
    <property type="protein sequence ID" value="MCF5062627.1"/>
    <property type="molecule type" value="Genomic_DNA"/>
</dbReference>
<feature type="signal peptide" evidence="1">
    <location>
        <begin position="1"/>
        <end position="25"/>
    </location>
</feature>
<dbReference type="InterPro" id="IPR021109">
    <property type="entry name" value="Peptidase_aspartic_dom_sf"/>
</dbReference>
<sequence>MMKKKVAKGSLLLALVLGNVWAANAQPPLVNVDANTFGQRSVVPIHEVLIGPKKVPRYTINVIVNGQPIQAGLDTGSTGLRLLPRAVERAGVSPSGVDDTYGYGSGVTLIGPNTLASVQIGSSKKEISLQAVRITGCRGGGIDCPAGKLTPSQYGLMGSGYPGQGFPAIVGIRFGSKLAPNPLVKLGVDSWIVHIPQRGEGDGFLILNPDSHDIKDFVPLLSKGNPTGSVDGCIKVARLEAQEICSAILWDTGAPAITVRNAERPRAWQPGAPIEMRFTSASGAPLPSIEFRAGDPERRGRANFSPAPNRPGVQISAGLLPYYFYDVLYNAKTGGMAVHANTANHDFPSSRK</sequence>
<comment type="caution">
    <text evidence="2">The sequence shown here is derived from an EMBL/GenBank/DDBJ whole genome shotgun (WGS) entry which is preliminary data.</text>
</comment>
<dbReference type="Proteomes" id="UP000814207">
    <property type="component" value="Unassembled WGS sequence"/>
</dbReference>
<keyword evidence="1" id="KW-0732">Signal</keyword>
<accession>A0A9Q3X4R0</accession>
<dbReference type="SUPFAM" id="SSF50630">
    <property type="entry name" value="Acid proteases"/>
    <property type="match status" value="1"/>
</dbReference>